<protein>
    <submittedName>
        <fullName evidence="6">Amine oxidase</fullName>
    </submittedName>
</protein>
<evidence type="ECO:0000313" key="7">
    <source>
        <dbReference type="Proteomes" id="UP000034681"/>
    </source>
</evidence>
<dbReference type="EMBL" id="AJTX02000007">
    <property type="protein sequence ID" value="KKI98723.1"/>
    <property type="molecule type" value="Genomic_DNA"/>
</dbReference>
<keyword evidence="4" id="KW-0732">Signal</keyword>
<dbReference type="PRINTS" id="PR00757">
    <property type="entry name" value="AMINEOXDASEF"/>
</dbReference>
<dbReference type="RefSeq" id="WP_026099454.1">
    <property type="nucleotide sequence ID" value="NZ_KB235936.1"/>
</dbReference>
<evidence type="ECO:0000256" key="2">
    <source>
        <dbReference type="ARBA" id="ARBA00023002"/>
    </source>
</evidence>
<organism evidence="6 7">
    <name type="scientific">Prochlorothrix hollandica PCC 9006 = CALU 1027</name>
    <dbReference type="NCBI Taxonomy" id="317619"/>
    <lineage>
        <taxon>Bacteria</taxon>
        <taxon>Bacillati</taxon>
        <taxon>Cyanobacteriota</taxon>
        <taxon>Cyanophyceae</taxon>
        <taxon>Prochlorotrichales</taxon>
        <taxon>Prochlorotrichaceae</taxon>
        <taxon>Prochlorothrix</taxon>
    </lineage>
</organism>
<dbReference type="PANTHER" id="PTHR10742:SF410">
    <property type="entry name" value="LYSINE-SPECIFIC HISTONE DEMETHYLASE 2"/>
    <property type="match status" value="1"/>
</dbReference>
<dbReference type="InterPro" id="IPR002937">
    <property type="entry name" value="Amino_oxidase"/>
</dbReference>
<dbReference type="InterPro" id="IPR050281">
    <property type="entry name" value="Flavin_monoamine_oxidase"/>
</dbReference>
<dbReference type="Proteomes" id="UP000034681">
    <property type="component" value="Unassembled WGS sequence"/>
</dbReference>
<dbReference type="Pfam" id="PF01593">
    <property type="entry name" value="Amino_oxidase"/>
    <property type="match status" value="1"/>
</dbReference>
<dbReference type="SUPFAM" id="SSF51905">
    <property type="entry name" value="FAD/NAD(P)-binding domain"/>
    <property type="match status" value="1"/>
</dbReference>
<evidence type="ECO:0000256" key="3">
    <source>
        <dbReference type="PIRSR" id="PIRSR601613-1"/>
    </source>
</evidence>
<name>A0A0M2PVM0_PROHO</name>
<proteinExistence type="predicted"/>
<dbReference type="Gene3D" id="3.90.660.10">
    <property type="match status" value="1"/>
</dbReference>
<feature type="signal peptide" evidence="4">
    <location>
        <begin position="1"/>
        <end position="23"/>
    </location>
</feature>
<dbReference type="OrthoDB" id="547674at2"/>
<dbReference type="InterPro" id="IPR036188">
    <property type="entry name" value="FAD/NAD-bd_sf"/>
</dbReference>
<dbReference type="STRING" id="317619.GCA_000332315_01728"/>
<accession>A0A0M2PVM0</accession>
<feature type="binding site" evidence="3">
    <location>
        <position position="241"/>
    </location>
    <ligand>
        <name>substrate</name>
    </ligand>
</feature>
<keyword evidence="7" id="KW-1185">Reference proteome</keyword>
<comment type="caution">
    <text evidence="6">The sequence shown here is derived from an EMBL/GenBank/DDBJ whole genome shotgun (WGS) entry which is preliminary data.</text>
</comment>
<dbReference type="AlphaFoldDB" id="A0A0M2PVM0"/>
<dbReference type="GO" id="GO:0016491">
    <property type="term" value="F:oxidoreductase activity"/>
    <property type="evidence" value="ECO:0007669"/>
    <property type="project" value="UniProtKB-KW"/>
</dbReference>
<dbReference type="Gene3D" id="3.50.50.60">
    <property type="entry name" value="FAD/NAD(P)-binding domain"/>
    <property type="match status" value="1"/>
</dbReference>
<keyword evidence="2" id="KW-0560">Oxidoreductase</keyword>
<dbReference type="PANTHER" id="PTHR10742">
    <property type="entry name" value="FLAVIN MONOAMINE OXIDASE"/>
    <property type="match status" value="1"/>
</dbReference>
<dbReference type="SUPFAM" id="SSF54373">
    <property type="entry name" value="FAD-linked reductases, C-terminal domain"/>
    <property type="match status" value="1"/>
</dbReference>
<evidence type="ECO:0000259" key="5">
    <source>
        <dbReference type="Pfam" id="PF01593"/>
    </source>
</evidence>
<gene>
    <name evidence="6" type="ORF">PROH_17975</name>
</gene>
<dbReference type="eggNOG" id="COG1231">
    <property type="taxonomic scope" value="Bacteria"/>
</dbReference>
<dbReference type="InterPro" id="IPR001613">
    <property type="entry name" value="Flavin_amine_oxidase"/>
</dbReference>
<sequence length="457" mass="49306">MDRRHFLTLSSFAALAPFLSHCAANSSGVVRGAAGSSVLIVGAGIAGLAAARQLADRGVAVTVLEGRDRLGGRIWTSQHWPDVPVDLGASWIHGVQGNPITALADAIAAPRVETSYESALIYDTSGQPLGAKGEAALGDLEDALVAALTAAQDQDGDQSIQAAVDRAFKPAQLSPSRRQQLNFVLNSFIEQEYGSDVAQLSAHWFDAGEEFGGEDALLPQGYGKIIEYLAQDIPIKLNQVVTAIRYDDRRVTVVTNQGEFEADRAIITLPLGVLQSGAVTFSPPLPAPQQEALATLAMGLLNKCCLRFPRRFWTPDYDWLGYISPEKGQWSEWLNLERSSQQPLLLAFSTGQFGQALETWDDETIVADALTVLRRIHGSKIPDPVDYQITRWAQDPFSLGSYSYNPVGTNAKTRKTLAQPVGDRLFLAGEATSPDYFATVHGAYLSGIRAAQGILDP</sequence>
<feature type="binding site" evidence="3">
    <location>
        <position position="348"/>
    </location>
    <ligand>
        <name>substrate</name>
    </ligand>
</feature>
<evidence type="ECO:0000256" key="1">
    <source>
        <dbReference type="ARBA" id="ARBA00001974"/>
    </source>
</evidence>
<feature type="chain" id="PRO_5005639517" evidence="4">
    <location>
        <begin position="24"/>
        <end position="457"/>
    </location>
</feature>
<comment type="cofactor">
    <cofactor evidence="1">
        <name>FAD</name>
        <dbReference type="ChEBI" id="CHEBI:57692"/>
    </cofactor>
</comment>
<evidence type="ECO:0000256" key="4">
    <source>
        <dbReference type="SAM" id="SignalP"/>
    </source>
</evidence>
<evidence type="ECO:0000313" key="6">
    <source>
        <dbReference type="EMBL" id="KKI98723.1"/>
    </source>
</evidence>
<reference evidence="6" key="1">
    <citation type="submission" date="2012-04" db="EMBL/GenBank/DDBJ databases">
        <authorList>
            <person name="Borisov I.G."/>
            <person name="Ivanikova N.V."/>
            <person name="Pinevich A.V."/>
        </authorList>
    </citation>
    <scope>NUCLEOTIDE SEQUENCE</scope>
    <source>
        <strain evidence="6">CALU 1027</strain>
    </source>
</reference>
<feature type="domain" description="Amine oxidase" evidence="5">
    <location>
        <begin position="45"/>
        <end position="455"/>
    </location>
</feature>